<reference evidence="2" key="1">
    <citation type="journal article" date="2014" name="Genome Announc.">
        <title>Draft Genome Sequences of Two Lactobacillus Strains, L. farraginis JCM 14108T and L. composti JCM 14202T, Isolated from Compost of Distilled Shochu Residue.</title>
        <authorList>
            <person name="Yuki M."/>
            <person name="Oshima K."/>
            <person name="Suda W."/>
            <person name="Kitahara M."/>
            <person name="Kitamura K."/>
            <person name="Iida T."/>
            <person name="Hattori M."/>
            <person name="Ohkuma M."/>
        </authorList>
    </citation>
    <scope>NUCLEOTIDE SEQUENCE [LARGE SCALE GENOMIC DNA]</scope>
    <source>
        <strain evidence="2">JCM 14108</strain>
    </source>
</reference>
<keyword evidence="1" id="KW-0472">Membrane</keyword>
<dbReference type="AlphaFoldDB" id="X0PCE6"/>
<proteinExistence type="predicted"/>
<organism evidence="2 3">
    <name type="scientific">Lentilactobacillus farraginis DSM 18382 = JCM 14108</name>
    <dbReference type="NCBI Taxonomy" id="1423743"/>
    <lineage>
        <taxon>Bacteria</taxon>
        <taxon>Bacillati</taxon>
        <taxon>Bacillota</taxon>
        <taxon>Bacilli</taxon>
        <taxon>Lactobacillales</taxon>
        <taxon>Lactobacillaceae</taxon>
        <taxon>Lentilactobacillus</taxon>
    </lineage>
</organism>
<evidence type="ECO:0000256" key="1">
    <source>
        <dbReference type="SAM" id="Phobius"/>
    </source>
</evidence>
<sequence length="48" mass="5272">MIKLDEQKTSDVGVKKSANQINGFQLFSMTTSMVMTVYGFAALAKQGR</sequence>
<dbReference type="EMBL" id="BAKI01000062">
    <property type="protein sequence ID" value="GAF38013.1"/>
    <property type="molecule type" value="Genomic_DNA"/>
</dbReference>
<keyword evidence="1" id="KW-1133">Transmembrane helix</keyword>
<comment type="caution">
    <text evidence="2">The sequence shown here is derived from an EMBL/GenBank/DDBJ whole genome shotgun (WGS) entry which is preliminary data.</text>
</comment>
<feature type="transmembrane region" description="Helical" evidence="1">
    <location>
        <begin position="24"/>
        <end position="44"/>
    </location>
</feature>
<dbReference type="Proteomes" id="UP000019488">
    <property type="component" value="Unassembled WGS sequence"/>
</dbReference>
<gene>
    <name evidence="2" type="ORF">JCM14108_3106</name>
</gene>
<keyword evidence="1" id="KW-0812">Transmembrane</keyword>
<accession>X0PCE6</accession>
<protein>
    <submittedName>
        <fullName evidence="2">Probable glutamate/gamma-aminobutyrate antiporter</fullName>
    </submittedName>
</protein>
<name>X0PCE6_9LACO</name>
<evidence type="ECO:0000313" key="3">
    <source>
        <dbReference type="Proteomes" id="UP000019488"/>
    </source>
</evidence>
<evidence type="ECO:0000313" key="2">
    <source>
        <dbReference type="EMBL" id="GAF38013.1"/>
    </source>
</evidence>